<dbReference type="Pfam" id="PF13354">
    <property type="entry name" value="Beta-lactamase2"/>
    <property type="match status" value="1"/>
</dbReference>
<feature type="transmembrane region" description="Helical" evidence="2">
    <location>
        <begin position="7"/>
        <end position="25"/>
    </location>
</feature>
<gene>
    <name evidence="4" type="ORF">GCM10019998_07310</name>
</gene>
<keyword evidence="2" id="KW-0472">Membrane</keyword>
<evidence type="ECO:0000259" key="3">
    <source>
        <dbReference type="Pfam" id="PF13354"/>
    </source>
</evidence>
<dbReference type="Gene3D" id="3.40.710.10">
    <property type="entry name" value="DD-peptidase/beta-lactamase superfamily"/>
    <property type="match status" value="1"/>
</dbReference>
<evidence type="ECO:0000256" key="1">
    <source>
        <dbReference type="SAM" id="MobiDB-lite"/>
    </source>
</evidence>
<feature type="region of interest" description="Disordered" evidence="1">
    <location>
        <begin position="33"/>
        <end position="61"/>
    </location>
</feature>
<reference evidence="4 5" key="1">
    <citation type="journal article" date="2019" name="Int. J. Syst. Evol. Microbiol.">
        <title>The Global Catalogue of Microorganisms (GCM) 10K type strain sequencing project: providing services to taxonomists for standard genome sequencing and annotation.</title>
        <authorList>
            <consortium name="The Broad Institute Genomics Platform"/>
            <consortium name="The Broad Institute Genome Sequencing Center for Infectious Disease"/>
            <person name="Wu L."/>
            <person name="Ma J."/>
        </authorList>
    </citation>
    <scope>NUCLEOTIDE SEQUENCE [LARGE SCALE GENOMIC DNA]</scope>
    <source>
        <strain evidence="4 5">JCM 8736</strain>
    </source>
</reference>
<proteinExistence type="predicted"/>
<name>A0ABN3Y1T2_9ENTE</name>
<accession>A0ABN3Y1T2</accession>
<dbReference type="PANTHER" id="PTHR35333:SF3">
    <property type="entry name" value="BETA-LACTAMASE-TYPE TRANSPEPTIDASE FOLD CONTAINING PROTEIN"/>
    <property type="match status" value="1"/>
</dbReference>
<dbReference type="PANTHER" id="PTHR35333">
    <property type="entry name" value="BETA-LACTAMASE"/>
    <property type="match status" value="1"/>
</dbReference>
<comment type="caution">
    <text evidence="4">The sequence shown here is derived from an EMBL/GenBank/DDBJ whole genome shotgun (WGS) entry which is preliminary data.</text>
</comment>
<dbReference type="RefSeq" id="WP_068708892.1">
    <property type="nucleotide sequence ID" value="NZ_BAAAXQ010000022.1"/>
</dbReference>
<keyword evidence="2" id="KW-0812">Transmembrane</keyword>
<feature type="compositionally biased region" description="Basic and acidic residues" evidence="1">
    <location>
        <begin position="40"/>
        <end position="61"/>
    </location>
</feature>
<dbReference type="InterPro" id="IPR045155">
    <property type="entry name" value="Beta-lactam_cat"/>
</dbReference>
<evidence type="ECO:0000313" key="5">
    <source>
        <dbReference type="Proteomes" id="UP001501577"/>
    </source>
</evidence>
<dbReference type="Proteomes" id="UP001501577">
    <property type="component" value="Unassembled WGS sequence"/>
</dbReference>
<dbReference type="EMBL" id="BAAAXQ010000022">
    <property type="protein sequence ID" value="GAA3013760.1"/>
    <property type="molecule type" value="Genomic_DNA"/>
</dbReference>
<sequence length="297" mass="33998">MKQFVKIFPIALGAIFFLVLGFWLGDHFAPSKQAETTTESTEKPVVKKENKEDTGKDKKELENKLQQKGNQWAKDYPNSLEYRVYDLGTKQSYTYTNNDEKNKKYVTASIAKVAVAMMLLHEKEESQKELTDKQTELLNRMIVSSDNEATTSLWESLGGYSALQEFFDKRNMKDTKANEETWGKTTTTTKDQIKLLQELYTPSEYLTEESQDEIIDLMSRIEPDQSWGVYAGSSNVSFKNGWIIDDVDDQWVVNSIGKVSRKDKSYLAVALSDKNPTIEEGSRVIEDLVRITSDYLL</sequence>
<evidence type="ECO:0000256" key="2">
    <source>
        <dbReference type="SAM" id="Phobius"/>
    </source>
</evidence>
<dbReference type="InterPro" id="IPR012338">
    <property type="entry name" value="Beta-lactam/transpept-like"/>
</dbReference>
<feature type="domain" description="Beta-lactamase class A catalytic" evidence="3">
    <location>
        <begin position="136"/>
        <end position="268"/>
    </location>
</feature>
<dbReference type="InterPro" id="IPR000871">
    <property type="entry name" value="Beta-lactam_class-A"/>
</dbReference>
<keyword evidence="2" id="KW-1133">Transmembrane helix</keyword>
<protein>
    <recommendedName>
        <fullName evidence="3">Beta-lactamase class A catalytic domain-containing protein</fullName>
    </recommendedName>
</protein>
<dbReference type="SUPFAM" id="SSF56601">
    <property type="entry name" value="beta-lactamase/transpeptidase-like"/>
    <property type="match status" value="1"/>
</dbReference>
<organism evidence="4 5">
    <name type="scientific">Tetragenococcus solitarius</name>
    <dbReference type="NCBI Taxonomy" id="71453"/>
    <lineage>
        <taxon>Bacteria</taxon>
        <taxon>Bacillati</taxon>
        <taxon>Bacillota</taxon>
        <taxon>Bacilli</taxon>
        <taxon>Lactobacillales</taxon>
        <taxon>Enterococcaceae</taxon>
        <taxon>Tetragenococcus</taxon>
    </lineage>
</organism>
<keyword evidence="5" id="KW-1185">Reference proteome</keyword>
<evidence type="ECO:0000313" key="4">
    <source>
        <dbReference type="EMBL" id="GAA3013760.1"/>
    </source>
</evidence>